<keyword evidence="2" id="KW-1185">Reference proteome</keyword>
<dbReference type="EMBL" id="SZYD01000019">
    <property type="protein sequence ID" value="KAD2393834.1"/>
    <property type="molecule type" value="Genomic_DNA"/>
</dbReference>
<dbReference type="PANTHER" id="PTHR33265:SF26">
    <property type="entry name" value="OS06G0554600 PROTEIN"/>
    <property type="match status" value="1"/>
</dbReference>
<protein>
    <submittedName>
        <fullName evidence="1">Uncharacterized protein</fullName>
    </submittedName>
</protein>
<organism evidence="1 2">
    <name type="scientific">Mikania micrantha</name>
    <name type="common">bitter vine</name>
    <dbReference type="NCBI Taxonomy" id="192012"/>
    <lineage>
        <taxon>Eukaryota</taxon>
        <taxon>Viridiplantae</taxon>
        <taxon>Streptophyta</taxon>
        <taxon>Embryophyta</taxon>
        <taxon>Tracheophyta</taxon>
        <taxon>Spermatophyta</taxon>
        <taxon>Magnoliopsida</taxon>
        <taxon>eudicotyledons</taxon>
        <taxon>Gunneridae</taxon>
        <taxon>Pentapetalae</taxon>
        <taxon>asterids</taxon>
        <taxon>campanulids</taxon>
        <taxon>Asterales</taxon>
        <taxon>Asteraceae</taxon>
        <taxon>Asteroideae</taxon>
        <taxon>Heliantheae alliance</taxon>
        <taxon>Eupatorieae</taxon>
        <taxon>Mikania</taxon>
    </lineage>
</organism>
<dbReference type="InterPro" id="IPR008480">
    <property type="entry name" value="DUF761_pln"/>
</dbReference>
<gene>
    <name evidence="1" type="ORF">E3N88_40811</name>
</gene>
<dbReference type="Proteomes" id="UP000326396">
    <property type="component" value="Linkage Group LG9"/>
</dbReference>
<reference evidence="1 2" key="1">
    <citation type="submission" date="2019-05" db="EMBL/GenBank/DDBJ databases">
        <title>Mikania micrantha, genome provides insights into the molecular mechanism of rapid growth.</title>
        <authorList>
            <person name="Liu B."/>
        </authorList>
    </citation>
    <scope>NUCLEOTIDE SEQUENCE [LARGE SCALE GENOMIC DNA]</scope>
    <source>
        <strain evidence="1">NLD-2019</strain>
        <tissue evidence="1">Leaf</tissue>
    </source>
</reference>
<dbReference type="PANTHER" id="PTHR33265">
    <property type="entry name" value="AVR9/CF-9 RAPIDLY ELICITED PROTEIN-RELATED"/>
    <property type="match status" value="1"/>
</dbReference>
<comment type="caution">
    <text evidence="1">The sequence shown here is derived from an EMBL/GenBank/DDBJ whole genome shotgun (WGS) entry which is preliminary data.</text>
</comment>
<evidence type="ECO:0000313" key="2">
    <source>
        <dbReference type="Proteomes" id="UP000326396"/>
    </source>
</evidence>
<sequence>MEHRKPLTAKKLWGIIRAILYMMKKGLSKRFELYMLLKRTTKLAGKAIGSLLLEHQTLTCGSGNIHTTVIAPVEYEFSCSDTPLFYAKRKNNHNRHYHYKTTTVRRSYMDHDQLTVNNVKKMFDFLNHYDDPEKSPLTVLGFGGSPNVRQLRVSDSPFPDNNTAEDSFQVDKAAEDFINNFYKELKHQKKRAYLEPPSPEFHRTWGQVR</sequence>
<name>A0A5N6LNU0_9ASTR</name>
<accession>A0A5N6LNU0</accession>
<proteinExistence type="predicted"/>
<dbReference type="Pfam" id="PF05553">
    <property type="entry name" value="DUF761"/>
    <property type="match status" value="1"/>
</dbReference>
<dbReference type="OrthoDB" id="696337at2759"/>
<dbReference type="AlphaFoldDB" id="A0A5N6LNU0"/>
<evidence type="ECO:0000313" key="1">
    <source>
        <dbReference type="EMBL" id="KAD2393834.1"/>
    </source>
</evidence>